<evidence type="ECO:0000256" key="4">
    <source>
        <dbReference type="ARBA" id="ARBA00022729"/>
    </source>
</evidence>
<comment type="subcellular location">
    <subcellularLocation>
        <location evidence="1">Membrane</location>
        <topology evidence="1">Lipid-anchor</topology>
    </subcellularLocation>
</comment>
<organism evidence="11 12">
    <name type="scientific">Paenibacillus gansuensis</name>
    <dbReference type="NCBI Taxonomy" id="306542"/>
    <lineage>
        <taxon>Bacteria</taxon>
        <taxon>Bacillati</taxon>
        <taxon>Bacillota</taxon>
        <taxon>Bacilli</taxon>
        <taxon>Bacillales</taxon>
        <taxon>Paenibacillaceae</taxon>
        <taxon>Paenibacillus</taxon>
    </lineage>
</organism>
<evidence type="ECO:0000259" key="9">
    <source>
        <dbReference type="Pfam" id="PF05504"/>
    </source>
</evidence>
<comment type="caution">
    <text evidence="11">The sequence shown here is derived from an EMBL/GenBank/DDBJ whole genome shotgun (WGS) entry which is preliminary data.</text>
</comment>
<evidence type="ECO:0000256" key="8">
    <source>
        <dbReference type="SAM" id="Phobius"/>
    </source>
</evidence>
<comment type="similarity">
    <text evidence="2">Belongs to the GerABKC lipoprotein family.</text>
</comment>
<dbReference type="Gene3D" id="3.30.300.210">
    <property type="entry name" value="Nutrient germinant receptor protein C, domain 3"/>
    <property type="match status" value="1"/>
</dbReference>
<feature type="domain" description="Spore germination GerAC-like C-terminal" evidence="9">
    <location>
        <begin position="252"/>
        <end position="413"/>
    </location>
</feature>
<evidence type="ECO:0000256" key="5">
    <source>
        <dbReference type="ARBA" id="ARBA00023136"/>
    </source>
</evidence>
<dbReference type="RefSeq" id="WP_377600855.1">
    <property type="nucleotide sequence ID" value="NZ_JBHUME010000005.1"/>
</dbReference>
<evidence type="ECO:0000256" key="7">
    <source>
        <dbReference type="ARBA" id="ARBA00023288"/>
    </source>
</evidence>
<keyword evidence="8" id="KW-0812">Transmembrane</keyword>
<dbReference type="PANTHER" id="PTHR35789">
    <property type="entry name" value="SPORE GERMINATION PROTEIN B3"/>
    <property type="match status" value="1"/>
</dbReference>
<feature type="transmembrane region" description="Helical" evidence="8">
    <location>
        <begin position="21"/>
        <end position="44"/>
    </location>
</feature>
<evidence type="ECO:0000256" key="1">
    <source>
        <dbReference type="ARBA" id="ARBA00004635"/>
    </source>
</evidence>
<evidence type="ECO:0000256" key="6">
    <source>
        <dbReference type="ARBA" id="ARBA00023139"/>
    </source>
</evidence>
<dbReference type="InterPro" id="IPR057336">
    <property type="entry name" value="GerAC_N"/>
</dbReference>
<dbReference type="InterPro" id="IPR046953">
    <property type="entry name" value="Spore_GerAC-like_C"/>
</dbReference>
<dbReference type="Proteomes" id="UP001597541">
    <property type="component" value="Unassembled WGS sequence"/>
</dbReference>
<protein>
    <submittedName>
        <fullName evidence="11">Ger(X)C family spore germination protein</fullName>
    </submittedName>
</protein>
<dbReference type="InterPro" id="IPR008844">
    <property type="entry name" value="Spore_GerAC-like"/>
</dbReference>
<accession>A0ABW5P970</accession>
<dbReference type="EMBL" id="JBHUME010000005">
    <property type="protein sequence ID" value="MFD2611837.1"/>
    <property type="molecule type" value="Genomic_DNA"/>
</dbReference>
<dbReference type="Gene3D" id="6.20.190.10">
    <property type="entry name" value="Nutrient germinant receptor protein C, domain 1"/>
    <property type="match status" value="1"/>
</dbReference>
<keyword evidence="5 8" id="KW-0472">Membrane</keyword>
<keyword evidence="8" id="KW-1133">Transmembrane helix</keyword>
<dbReference type="InterPro" id="IPR038501">
    <property type="entry name" value="Spore_GerAC_C_sf"/>
</dbReference>
<evidence type="ECO:0000313" key="11">
    <source>
        <dbReference type="EMBL" id="MFD2611837.1"/>
    </source>
</evidence>
<dbReference type="NCBIfam" id="TIGR02887">
    <property type="entry name" value="spore_ger_x_C"/>
    <property type="match status" value="1"/>
</dbReference>
<evidence type="ECO:0000313" key="12">
    <source>
        <dbReference type="Proteomes" id="UP001597541"/>
    </source>
</evidence>
<keyword evidence="7" id="KW-0449">Lipoprotein</keyword>
<evidence type="ECO:0000256" key="2">
    <source>
        <dbReference type="ARBA" id="ARBA00007886"/>
    </source>
</evidence>
<gene>
    <name evidence="11" type="ORF">ACFSUF_05300</name>
</gene>
<dbReference type="Pfam" id="PF05504">
    <property type="entry name" value="Spore_GerAC"/>
    <property type="match status" value="1"/>
</dbReference>
<proteinExistence type="inferred from homology"/>
<keyword evidence="6" id="KW-0564">Palmitate</keyword>
<feature type="domain" description="Spore germination protein N-terminal" evidence="10">
    <location>
        <begin position="49"/>
        <end position="223"/>
    </location>
</feature>
<keyword evidence="4" id="KW-0732">Signal</keyword>
<reference evidence="12" key="1">
    <citation type="journal article" date="2019" name="Int. J. Syst. Evol. Microbiol.">
        <title>The Global Catalogue of Microorganisms (GCM) 10K type strain sequencing project: providing services to taxonomists for standard genome sequencing and annotation.</title>
        <authorList>
            <consortium name="The Broad Institute Genomics Platform"/>
            <consortium name="The Broad Institute Genome Sequencing Center for Infectious Disease"/>
            <person name="Wu L."/>
            <person name="Ma J."/>
        </authorList>
    </citation>
    <scope>NUCLEOTIDE SEQUENCE [LARGE SCALE GENOMIC DNA]</scope>
    <source>
        <strain evidence="12">KCTC 3950</strain>
    </source>
</reference>
<keyword evidence="3" id="KW-0309">Germination</keyword>
<dbReference type="Pfam" id="PF25198">
    <property type="entry name" value="Spore_GerAC_N"/>
    <property type="match status" value="1"/>
</dbReference>
<sequence>MQTGTGKHHSKHKEAKGLGSITIIKAVKSAMILLLPIVMITLFLPGCWNRRELNDLAITLGLGLDKEENGNYTVSAQVVNPSSIGGKSRGGGATPAVVYTAEGRTILEAVRKMTKQTPREIYSAHLRVLVIGERLAKEGVAPALDYLARDHEIRNDFYILVARRTTAQKVLRIFTPLETVPAQKMFNSLTTSEQVWAPSIGIYLDDLLSRVISKNMWPVLTGVEIAGPVSEGESLDSMQTIDPPARLTIGNLAVFKKDRLVAWLNEKESKGYNYIMDNVKNTVGHVRCPKGGVFNAEVVKADTKFKGSLEHNKPVIDVHSVIEANVAEVMCDADISDVKVMQQLEWAGRKAVLDIMESSVQKAKSCKCDVFGFGETFHRKHPQQWKRMEKEWDEMFPRVKVRYHVGYTLRRTGTLNKAIRPAESGT</sequence>
<dbReference type="PANTHER" id="PTHR35789:SF1">
    <property type="entry name" value="SPORE GERMINATION PROTEIN B3"/>
    <property type="match status" value="1"/>
</dbReference>
<name>A0ABW5P970_9BACL</name>
<keyword evidence="12" id="KW-1185">Reference proteome</keyword>
<evidence type="ECO:0000259" key="10">
    <source>
        <dbReference type="Pfam" id="PF25198"/>
    </source>
</evidence>
<evidence type="ECO:0000256" key="3">
    <source>
        <dbReference type="ARBA" id="ARBA00022544"/>
    </source>
</evidence>